<dbReference type="InterPro" id="IPR013098">
    <property type="entry name" value="Ig_I-set"/>
</dbReference>
<keyword evidence="6" id="KW-1133">Transmembrane helix</keyword>
<dbReference type="PROSITE" id="PS51450">
    <property type="entry name" value="LRR"/>
    <property type="match status" value="2"/>
</dbReference>
<dbReference type="InterPro" id="IPR000372">
    <property type="entry name" value="LRRNT"/>
</dbReference>
<keyword evidence="6" id="KW-0472">Membrane</keyword>
<keyword evidence="6" id="KW-0812">Transmembrane</keyword>
<feature type="domain" description="Ig-like" evidence="7">
    <location>
        <begin position="425"/>
        <end position="517"/>
    </location>
</feature>
<evidence type="ECO:0000313" key="9">
    <source>
        <dbReference type="Proteomes" id="UP000694941"/>
    </source>
</evidence>
<dbReference type="CDD" id="cd00063">
    <property type="entry name" value="FN3"/>
    <property type="match status" value="1"/>
</dbReference>
<evidence type="ECO:0000256" key="2">
    <source>
        <dbReference type="ARBA" id="ARBA00022729"/>
    </source>
</evidence>
<dbReference type="Pfam" id="PF07679">
    <property type="entry name" value="I-set"/>
    <property type="match status" value="1"/>
</dbReference>
<dbReference type="InterPro" id="IPR003599">
    <property type="entry name" value="Ig_sub"/>
</dbReference>
<dbReference type="SMART" id="SM00013">
    <property type="entry name" value="LRRNT"/>
    <property type="match status" value="1"/>
</dbReference>
<dbReference type="InterPro" id="IPR003961">
    <property type="entry name" value="FN3_dom"/>
</dbReference>
<evidence type="ECO:0000256" key="1">
    <source>
        <dbReference type="ARBA" id="ARBA00022614"/>
    </source>
</evidence>
<dbReference type="PROSITE" id="PS50835">
    <property type="entry name" value="IG_LIKE"/>
    <property type="match status" value="1"/>
</dbReference>
<evidence type="ECO:0000259" key="8">
    <source>
        <dbReference type="PROSITE" id="PS50853"/>
    </source>
</evidence>
<evidence type="ECO:0000313" key="11">
    <source>
        <dbReference type="RefSeq" id="XP_022241253.1"/>
    </source>
</evidence>
<dbReference type="RefSeq" id="XP_022241253.1">
    <property type="nucleotide sequence ID" value="XM_022385545.1"/>
</dbReference>
<dbReference type="InterPro" id="IPR001611">
    <property type="entry name" value="Leu-rich_rpt"/>
</dbReference>
<protein>
    <submittedName>
        <fullName evidence="10 11">Leucine-rich repeat neuronal protein 1-like</fullName>
    </submittedName>
</protein>
<gene>
    <name evidence="10 11" type="primary">LOC106459116</name>
</gene>
<dbReference type="InterPro" id="IPR036179">
    <property type="entry name" value="Ig-like_dom_sf"/>
</dbReference>
<keyword evidence="4" id="KW-1015">Disulfide bond</keyword>
<dbReference type="PANTHER" id="PTHR24373">
    <property type="entry name" value="SLIT RELATED LEUCINE-RICH REPEAT NEURONAL PROTEIN"/>
    <property type="match status" value="1"/>
</dbReference>
<evidence type="ECO:0000259" key="7">
    <source>
        <dbReference type="PROSITE" id="PS50835"/>
    </source>
</evidence>
<dbReference type="InterPro" id="IPR007110">
    <property type="entry name" value="Ig-like_dom"/>
</dbReference>
<feature type="domain" description="Fibronectin type-III" evidence="8">
    <location>
        <begin position="519"/>
        <end position="611"/>
    </location>
</feature>
<keyword evidence="3" id="KW-0677">Repeat</keyword>
<feature type="transmembrane region" description="Helical" evidence="6">
    <location>
        <begin position="624"/>
        <end position="647"/>
    </location>
</feature>
<sequence length="690" mass="77771">MASVKGYLMHLLVQIFIFVFMWKVVALKTLGSLCPDRCNCSQRFSSGLKAKVLTVNCSYQNLKNAPLGIPSKTQSLFLSGNRFLDLFNKLPELPQLMELDLSNNNIKRLGRGTIFQNFSRLKVLDLSNNKFKTLFNGVFRGIHRLERLTIANGNLKFIDERVFEGMKILRYLNLKNNQIHSIAPEWFLDMINLEILEIDHNEISYISSGTFSSLANLLNLSLTNNQIRGMSDNAFVGLHKLKSIFLGNNYIQHVPSAPVQSLKKLKLLNLDSNPIPLLYTRDFVNLSVVELSVSNSTSLTLIDEGAFWDLPSLESIHLQNNYHLQFIDPEAFIKVPNLRFLNLSNNNISAISQNIVKQRTNVQISLSGNPLLCDCNLRWIKEALDNSSTVVFIESDNLLCKQPEEVSNTRLQDLDLGNMPVQCAPVLVGPVNQTVEKTIGEFHIFECRAFGNPSPSVYWVLPSGKMLNDTTNDIHIQMKQPESFVIFHLKPNDSGVYSCVAENVLGQAVGAIRLLVDSIDINIFPQRVSSTFVTVVWNGTARNTYPEYDLLYRIEGEKTDRYETVTVSYIFRSYTINNLQPETTYKICIAVKDDEGENLKLSCTHVKTQDANFIMQGIQTTSNVAIAVVLGIISGMVIIICFVSVAARKYRQRHYETPQKSLISNMAHGTPPENVSSLIVTRTEPCLEQD</sequence>
<dbReference type="InterPro" id="IPR032675">
    <property type="entry name" value="LRR_dom_sf"/>
</dbReference>
<dbReference type="SMART" id="SM00369">
    <property type="entry name" value="LRR_TYP"/>
    <property type="match status" value="10"/>
</dbReference>
<keyword evidence="2" id="KW-0732">Signal</keyword>
<dbReference type="Pfam" id="PF13855">
    <property type="entry name" value="LRR_8"/>
    <property type="match status" value="3"/>
</dbReference>
<dbReference type="SUPFAM" id="SSF52058">
    <property type="entry name" value="L domain-like"/>
    <property type="match status" value="1"/>
</dbReference>
<dbReference type="InterPro" id="IPR003591">
    <property type="entry name" value="Leu-rich_rpt_typical-subtyp"/>
</dbReference>
<dbReference type="SUPFAM" id="SSF48726">
    <property type="entry name" value="Immunoglobulin"/>
    <property type="match status" value="1"/>
</dbReference>
<evidence type="ECO:0000313" key="10">
    <source>
        <dbReference type="RefSeq" id="XP_013774157.1"/>
    </source>
</evidence>
<proteinExistence type="predicted"/>
<dbReference type="PROSITE" id="PS50853">
    <property type="entry name" value="FN3"/>
    <property type="match status" value="1"/>
</dbReference>
<dbReference type="RefSeq" id="XP_013774157.1">
    <property type="nucleotide sequence ID" value="XM_013918703.2"/>
</dbReference>
<reference evidence="10 11" key="1">
    <citation type="submission" date="2025-05" db="UniProtKB">
        <authorList>
            <consortium name="RefSeq"/>
        </authorList>
    </citation>
    <scope>IDENTIFICATION</scope>
    <source>
        <tissue evidence="10 11">Muscle</tissue>
    </source>
</reference>
<dbReference type="Gene3D" id="3.80.10.10">
    <property type="entry name" value="Ribonuclease Inhibitor"/>
    <property type="match status" value="3"/>
</dbReference>
<dbReference type="GeneID" id="106459116"/>
<organism evidence="9 10">
    <name type="scientific">Limulus polyphemus</name>
    <name type="common">Atlantic horseshoe crab</name>
    <dbReference type="NCBI Taxonomy" id="6850"/>
    <lineage>
        <taxon>Eukaryota</taxon>
        <taxon>Metazoa</taxon>
        <taxon>Ecdysozoa</taxon>
        <taxon>Arthropoda</taxon>
        <taxon>Chelicerata</taxon>
        <taxon>Merostomata</taxon>
        <taxon>Xiphosura</taxon>
        <taxon>Limulidae</taxon>
        <taxon>Limulus</taxon>
    </lineage>
</organism>
<evidence type="ECO:0000256" key="6">
    <source>
        <dbReference type="SAM" id="Phobius"/>
    </source>
</evidence>
<evidence type="ECO:0000256" key="3">
    <source>
        <dbReference type="ARBA" id="ARBA00022737"/>
    </source>
</evidence>
<evidence type="ECO:0000256" key="4">
    <source>
        <dbReference type="ARBA" id="ARBA00023157"/>
    </source>
</evidence>
<dbReference type="Proteomes" id="UP000694941">
    <property type="component" value="Unplaced"/>
</dbReference>
<dbReference type="Pfam" id="PF00560">
    <property type="entry name" value="LRR_1"/>
    <property type="match status" value="1"/>
</dbReference>
<keyword evidence="1" id="KW-0433">Leucine-rich repeat</keyword>
<dbReference type="InterPro" id="IPR013783">
    <property type="entry name" value="Ig-like_fold"/>
</dbReference>
<dbReference type="SUPFAM" id="SSF49265">
    <property type="entry name" value="Fibronectin type III"/>
    <property type="match status" value="1"/>
</dbReference>
<accession>A0ABM1B3N9</accession>
<dbReference type="SMART" id="SM00409">
    <property type="entry name" value="IG"/>
    <property type="match status" value="1"/>
</dbReference>
<evidence type="ECO:0000256" key="5">
    <source>
        <dbReference type="ARBA" id="ARBA00023180"/>
    </source>
</evidence>
<keyword evidence="5" id="KW-0325">Glycoprotein</keyword>
<name>A0ABM1B3N9_LIMPO</name>
<dbReference type="Gene3D" id="2.60.40.10">
    <property type="entry name" value="Immunoglobulins"/>
    <property type="match status" value="2"/>
</dbReference>
<dbReference type="SMART" id="SM00082">
    <property type="entry name" value="LRRCT"/>
    <property type="match status" value="1"/>
</dbReference>
<dbReference type="InterPro" id="IPR003598">
    <property type="entry name" value="Ig_sub2"/>
</dbReference>
<dbReference type="PANTHER" id="PTHR24373:SF370">
    <property type="entry name" value="FISH-LIPS, ISOFORM E"/>
    <property type="match status" value="1"/>
</dbReference>
<keyword evidence="9" id="KW-1185">Reference proteome</keyword>
<dbReference type="InterPro" id="IPR036116">
    <property type="entry name" value="FN3_sf"/>
</dbReference>
<dbReference type="InterPro" id="IPR000483">
    <property type="entry name" value="Cys-rich_flank_reg_C"/>
</dbReference>
<dbReference type="InterPro" id="IPR050328">
    <property type="entry name" value="Dev_Immune_Receptor"/>
</dbReference>
<dbReference type="SMART" id="SM00408">
    <property type="entry name" value="IGc2"/>
    <property type="match status" value="1"/>
</dbReference>